<dbReference type="SUPFAM" id="SSF140453">
    <property type="entry name" value="EsxAB dimer-like"/>
    <property type="match status" value="1"/>
</dbReference>
<evidence type="ECO:0000313" key="3">
    <source>
        <dbReference type="EMBL" id="KRL83426.1"/>
    </source>
</evidence>
<dbReference type="Gene3D" id="1.10.287.1060">
    <property type="entry name" value="ESAT-6-like"/>
    <property type="match status" value="1"/>
</dbReference>
<dbReference type="AlphaFoldDB" id="A0A0R1TXW5"/>
<comment type="caution">
    <text evidence="3">The sequence shown here is derived from an EMBL/GenBank/DDBJ whole genome shotgun (WGS) entry which is preliminary data.</text>
</comment>
<gene>
    <name evidence="3" type="ORF">FC32_GL000678</name>
</gene>
<accession>A0A0R1TXW5</accession>
<reference evidence="3 4" key="1">
    <citation type="journal article" date="2015" name="Genome Announc.">
        <title>Expanding the biotechnology potential of lactobacilli through comparative genomics of 213 strains and associated genera.</title>
        <authorList>
            <person name="Sun Z."/>
            <person name="Harris H.M."/>
            <person name="McCann A."/>
            <person name="Guo C."/>
            <person name="Argimon S."/>
            <person name="Zhang W."/>
            <person name="Yang X."/>
            <person name="Jeffery I.B."/>
            <person name="Cooney J.C."/>
            <person name="Kagawa T.F."/>
            <person name="Liu W."/>
            <person name="Song Y."/>
            <person name="Salvetti E."/>
            <person name="Wrobel A."/>
            <person name="Rasinkangas P."/>
            <person name="Parkhill J."/>
            <person name="Rea M.C."/>
            <person name="O'Sullivan O."/>
            <person name="Ritari J."/>
            <person name="Douillard F.P."/>
            <person name="Paul Ross R."/>
            <person name="Yang R."/>
            <person name="Briner A.E."/>
            <person name="Felis G.E."/>
            <person name="de Vos W.M."/>
            <person name="Barrangou R."/>
            <person name="Klaenhammer T.R."/>
            <person name="Caufield P.W."/>
            <person name="Cui Y."/>
            <person name="Zhang H."/>
            <person name="O'Toole P.W."/>
        </authorList>
    </citation>
    <scope>NUCLEOTIDE SEQUENCE [LARGE SCALE GENOMIC DNA]</scope>
    <source>
        <strain evidence="3 4">DSM 16634</strain>
    </source>
</reference>
<proteinExistence type="inferred from homology"/>
<keyword evidence="4" id="KW-1185">Reference proteome</keyword>
<evidence type="ECO:0000313" key="4">
    <source>
        <dbReference type="Proteomes" id="UP000051324"/>
    </source>
</evidence>
<organism evidence="3 4">
    <name type="scientific">Ligilactobacillus apodemi DSM 16634 = JCM 16172</name>
    <dbReference type="NCBI Taxonomy" id="1423724"/>
    <lineage>
        <taxon>Bacteria</taxon>
        <taxon>Bacillati</taxon>
        <taxon>Bacillota</taxon>
        <taxon>Bacilli</taxon>
        <taxon>Lactobacillales</taxon>
        <taxon>Lactobacillaceae</taxon>
        <taxon>Ligilactobacillus</taxon>
    </lineage>
</organism>
<comment type="similarity">
    <text evidence="1">Belongs to the WXG100 family.</text>
</comment>
<dbReference type="InterPro" id="IPR010310">
    <property type="entry name" value="T7SS_ESAT-6-like"/>
</dbReference>
<dbReference type="PATRIC" id="fig|1423724.4.peg.715"/>
<dbReference type="STRING" id="1423724.FC32_GL000678"/>
<dbReference type="InterPro" id="IPR036689">
    <property type="entry name" value="ESAT-6-like_sf"/>
</dbReference>
<evidence type="ECO:0000256" key="2">
    <source>
        <dbReference type="SAM" id="Coils"/>
    </source>
</evidence>
<evidence type="ECO:0000256" key="1">
    <source>
        <dbReference type="RuleBase" id="RU362001"/>
    </source>
</evidence>
<feature type="coiled-coil region" evidence="2">
    <location>
        <begin position="22"/>
        <end position="89"/>
    </location>
</feature>
<protein>
    <recommendedName>
        <fullName evidence="1">ESAT-6-like protein</fullName>
    </recommendedName>
</protein>
<keyword evidence="2" id="KW-0175">Coiled coil</keyword>
<sequence>MSAISVTPEQLRASAKVYIHAAQEIQQQMQRVQSENNNMANEWRGQAFQAYLQQFEQLKGNVTQMTQLLEQIDRQLESYANTVEQRDNEDRSAFGLS</sequence>
<name>A0A0R1TXW5_9LACO</name>
<dbReference type="Pfam" id="PF06013">
    <property type="entry name" value="WXG100"/>
    <property type="match status" value="1"/>
</dbReference>
<dbReference type="Proteomes" id="UP000051324">
    <property type="component" value="Unassembled WGS sequence"/>
</dbReference>
<dbReference type="RefSeq" id="WP_025086544.1">
    <property type="nucleotide sequence ID" value="NZ_AZFT01000053.1"/>
</dbReference>
<dbReference type="NCBIfam" id="TIGR03930">
    <property type="entry name" value="WXG100_ESAT6"/>
    <property type="match status" value="1"/>
</dbReference>
<dbReference type="EMBL" id="AZFT01000053">
    <property type="protein sequence ID" value="KRL83426.1"/>
    <property type="molecule type" value="Genomic_DNA"/>
</dbReference>
<dbReference type="OrthoDB" id="4978934at2"/>
<dbReference type="eggNOG" id="COG4842">
    <property type="taxonomic scope" value="Bacteria"/>
</dbReference>